<reference evidence="2 3" key="1">
    <citation type="journal article" date="2017" name="Curr. Biol.">
        <title>The Evolution of Venom by Co-option of Single-Copy Genes.</title>
        <authorList>
            <person name="Martinson E.O."/>
            <person name="Mrinalini"/>
            <person name="Kelkar Y.D."/>
            <person name="Chang C.H."/>
            <person name="Werren J.H."/>
        </authorList>
    </citation>
    <scope>NUCLEOTIDE SEQUENCE [LARGE SCALE GENOMIC DNA]</scope>
    <source>
        <strain evidence="2 3">Alberta</strain>
        <tissue evidence="2">Whole body</tissue>
    </source>
</reference>
<proteinExistence type="predicted"/>
<protein>
    <submittedName>
        <fullName evidence="2">Uncharacterized protein</fullName>
    </submittedName>
</protein>
<evidence type="ECO:0000313" key="3">
    <source>
        <dbReference type="Proteomes" id="UP000215335"/>
    </source>
</evidence>
<evidence type="ECO:0000313" key="2">
    <source>
        <dbReference type="EMBL" id="OXU31999.1"/>
    </source>
</evidence>
<keyword evidence="3" id="KW-1185">Reference proteome</keyword>
<organism evidence="2 3">
    <name type="scientific">Trichomalopsis sarcophagae</name>
    <dbReference type="NCBI Taxonomy" id="543379"/>
    <lineage>
        <taxon>Eukaryota</taxon>
        <taxon>Metazoa</taxon>
        <taxon>Ecdysozoa</taxon>
        <taxon>Arthropoda</taxon>
        <taxon>Hexapoda</taxon>
        <taxon>Insecta</taxon>
        <taxon>Pterygota</taxon>
        <taxon>Neoptera</taxon>
        <taxon>Endopterygota</taxon>
        <taxon>Hymenoptera</taxon>
        <taxon>Apocrita</taxon>
        <taxon>Proctotrupomorpha</taxon>
        <taxon>Chalcidoidea</taxon>
        <taxon>Pteromalidae</taxon>
        <taxon>Pteromalinae</taxon>
        <taxon>Trichomalopsis</taxon>
    </lineage>
</organism>
<feature type="region of interest" description="Disordered" evidence="1">
    <location>
        <begin position="1"/>
        <end position="32"/>
    </location>
</feature>
<comment type="caution">
    <text evidence="2">The sequence shown here is derived from an EMBL/GenBank/DDBJ whole genome shotgun (WGS) entry which is preliminary data.</text>
</comment>
<dbReference type="EMBL" id="NNAY01000013">
    <property type="protein sequence ID" value="OXU31999.1"/>
    <property type="molecule type" value="Genomic_DNA"/>
</dbReference>
<evidence type="ECO:0000256" key="1">
    <source>
        <dbReference type="SAM" id="MobiDB-lite"/>
    </source>
</evidence>
<name>A0A232FN96_9HYME</name>
<gene>
    <name evidence="2" type="ORF">TSAR_013767</name>
</gene>
<dbReference type="AlphaFoldDB" id="A0A232FN96"/>
<dbReference type="Proteomes" id="UP000215335">
    <property type="component" value="Unassembled WGS sequence"/>
</dbReference>
<accession>A0A232FN96</accession>
<feature type="compositionally biased region" description="Basic residues" evidence="1">
    <location>
        <begin position="1"/>
        <end position="19"/>
    </location>
</feature>
<sequence>MYLILRHRTSAKTRRKHSRGSSQTRRANPDSK</sequence>